<dbReference type="EMBL" id="KB456260">
    <property type="protein sequence ID" value="EMF17497.1"/>
    <property type="molecule type" value="Genomic_DNA"/>
</dbReference>
<protein>
    <recommendedName>
        <fullName evidence="3">amidase</fullName>
        <ecNumber evidence="3">3.5.1.4</ecNumber>
    </recommendedName>
</protein>
<dbReference type="PANTHER" id="PTHR46072">
    <property type="entry name" value="AMIDASE-RELATED-RELATED"/>
    <property type="match status" value="1"/>
</dbReference>
<dbReference type="InterPro" id="IPR020556">
    <property type="entry name" value="Amidase_CS"/>
</dbReference>
<dbReference type="OMA" id="AYKHDEA"/>
<comment type="catalytic activity">
    <reaction evidence="1">
        <text>a monocarboxylic acid amide + H2O = a monocarboxylate + NH4(+)</text>
        <dbReference type="Rhea" id="RHEA:12020"/>
        <dbReference type="ChEBI" id="CHEBI:15377"/>
        <dbReference type="ChEBI" id="CHEBI:28938"/>
        <dbReference type="ChEBI" id="CHEBI:35757"/>
        <dbReference type="ChEBI" id="CHEBI:83628"/>
        <dbReference type="EC" id="3.5.1.4"/>
    </reaction>
</comment>
<dbReference type="SUPFAM" id="SSF75304">
    <property type="entry name" value="Amidase signature (AS) enzymes"/>
    <property type="match status" value="1"/>
</dbReference>
<evidence type="ECO:0000313" key="8">
    <source>
        <dbReference type="EMBL" id="EMF17497.1"/>
    </source>
</evidence>
<feature type="binding site" evidence="6">
    <location>
        <position position="212"/>
    </location>
    <ligand>
        <name>substrate</name>
    </ligand>
</feature>
<feature type="binding site" evidence="6">
    <location>
        <begin position="233"/>
        <end position="236"/>
    </location>
    <ligand>
        <name>substrate</name>
    </ligand>
</feature>
<dbReference type="Gene3D" id="3.90.1300.10">
    <property type="entry name" value="Amidase signature (AS) domain"/>
    <property type="match status" value="1"/>
</dbReference>
<evidence type="ECO:0000256" key="5">
    <source>
        <dbReference type="PIRSR" id="PIRSR001221-1"/>
    </source>
</evidence>
<dbReference type="AlphaFoldDB" id="N1QME2"/>
<sequence>MTTHERATKSDWHAIAKTCRDHRQKTIDAVSPALPEIARNLPLNVTGVPHRLLAADTLKITELPTEVLLQELASGRLSSAAVAQAFLQRAGLAQKLTNCITELLPQQARDRAEFLDKYYLENQKPIGPLHGLPISVKEHISMKGLDLNAGFVSWVGQLGIDDALIVKLLFNAGAVFYARTTEPQTLMHLECSSNIFGVTTNPHNRNLTSGGSSGGEGALLGLKGSCLGIGTDIGGSIRSPAANNGVFGLRPTSFRLPLDGFAATMLGQEQIVPVVGPMSTSLEGIKVFMKTLIDQKPWLYDPSLNPLPWKQPSSHPSGTLLRCGANGSRKLRIGVLADDGIVRPHPPILRGITTLISRIQHHPDIEIVPFPAYKHDEAWRIISSLYFADAGQEELAAMSASGEPLRPMSQWILEQSPHQQPLTIAEVWKLTCERDAYKTAYTRHWNSVNTHLAGPDDEDSSTMLLQGEDAQDVAEKMVDVILCPVGPGVAPLFHTAKYWNYTSQWNLLDYPSLVFPTGLKCLPEEDGMEEGYQPRNEKDKYNYDLCEYFCTSLKFRDAPISLQLVGRRYEDEKVIEALELILEVSQSHEMPPTSTGTSKL</sequence>
<dbReference type="OrthoDB" id="6428749at2759"/>
<gene>
    <name evidence="8" type="ORF">SEPMUDRAFT_33460</name>
</gene>
<dbReference type="GeneID" id="27905676"/>
<feature type="active site" description="Charge relay system" evidence="5">
    <location>
        <position position="212"/>
    </location>
</feature>
<dbReference type="InterPro" id="IPR036928">
    <property type="entry name" value="AS_sf"/>
</dbReference>
<name>N1QME2_SPHMS</name>
<feature type="active site" description="Charge relay system" evidence="5">
    <location>
        <position position="137"/>
    </location>
</feature>
<dbReference type="PANTHER" id="PTHR46072:SF4">
    <property type="entry name" value="AMIDASE C550.07-RELATED"/>
    <property type="match status" value="1"/>
</dbReference>
<organism evidence="8 9">
    <name type="scientific">Sphaerulina musiva (strain SO2202)</name>
    <name type="common">Poplar stem canker fungus</name>
    <name type="synonym">Septoria musiva</name>
    <dbReference type="NCBI Taxonomy" id="692275"/>
    <lineage>
        <taxon>Eukaryota</taxon>
        <taxon>Fungi</taxon>
        <taxon>Dikarya</taxon>
        <taxon>Ascomycota</taxon>
        <taxon>Pezizomycotina</taxon>
        <taxon>Dothideomycetes</taxon>
        <taxon>Dothideomycetidae</taxon>
        <taxon>Mycosphaerellales</taxon>
        <taxon>Mycosphaerellaceae</taxon>
        <taxon>Sphaerulina</taxon>
    </lineage>
</organism>
<dbReference type="PIRSF" id="PIRSF001221">
    <property type="entry name" value="Amidase_fungi"/>
    <property type="match status" value="1"/>
</dbReference>
<dbReference type="EC" id="3.5.1.4" evidence="3"/>
<dbReference type="Proteomes" id="UP000016931">
    <property type="component" value="Unassembled WGS sequence"/>
</dbReference>
<dbReference type="HOGENOM" id="CLU_009600_9_2_1"/>
<dbReference type="eggNOG" id="KOG1212">
    <property type="taxonomic scope" value="Eukaryota"/>
</dbReference>
<evidence type="ECO:0000313" key="9">
    <source>
        <dbReference type="Proteomes" id="UP000016931"/>
    </source>
</evidence>
<keyword evidence="9" id="KW-1185">Reference proteome</keyword>
<evidence type="ECO:0000256" key="3">
    <source>
        <dbReference type="ARBA" id="ARBA00012922"/>
    </source>
</evidence>
<dbReference type="STRING" id="692275.N1QME2"/>
<feature type="binding site" evidence="6">
    <location>
        <position position="186"/>
    </location>
    <ligand>
        <name>substrate</name>
    </ligand>
</feature>
<evidence type="ECO:0000256" key="6">
    <source>
        <dbReference type="PIRSR" id="PIRSR001221-2"/>
    </source>
</evidence>
<reference evidence="8 9" key="1">
    <citation type="journal article" date="2012" name="PLoS Pathog.">
        <title>Diverse lifestyles and strategies of plant pathogenesis encoded in the genomes of eighteen Dothideomycetes fungi.</title>
        <authorList>
            <person name="Ohm R.A."/>
            <person name="Feau N."/>
            <person name="Henrissat B."/>
            <person name="Schoch C.L."/>
            <person name="Horwitz B.A."/>
            <person name="Barry K.W."/>
            <person name="Condon B.J."/>
            <person name="Copeland A.C."/>
            <person name="Dhillon B."/>
            <person name="Glaser F."/>
            <person name="Hesse C.N."/>
            <person name="Kosti I."/>
            <person name="LaButti K."/>
            <person name="Lindquist E.A."/>
            <person name="Lucas S."/>
            <person name="Salamov A.A."/>
            <person name="Bradshaw R.E."/>
            <person name="Ciuffetti L."/>
            <person name="Hamelin R.C."/>
            <person name="Kema G.H.J."/>
            <person name="Lawrence C."/>
            <person name="Scott J.A."/>
            <person name="Spatafora J.W."/>
            <person name="Turgeon B.G."/>
            <person name="de Wit P.J.G.M."/>
            <person name="Zhong S."/>
            <person name="Goodwin S.B."/>
            <person name="Grigoriev I.V."/>
        </authorList>
    </citation>
    <scope>NUCLEOTIDE SEQUENCE [LARGE SCALE GENOMIC DNA]</scope>
    <source>
        <strain evidence="8 9">SO2202</strain>
    </source>
</reference>
<proteinExistence type="inferred from homology"/>
<dbReference type="PROSITE" id="PS00571">
    <property type="entry name" value="AMIDASES"/>
    <property type="match status" value="1"/>
</dbReference>
<keyword evidence="4" id="KW-0378">Hydrolase</keyword>
<accession>N1QME2</accession>
<evidence type="ECO:0000259" key="7">
    <source>
        <dbReference type="Pfam" id="PF01425"/>
    </source>
</evidence>
<keyword evidence="8" id="KW-0808">Transferase</keyword>
<dbReference type="GO" id="GO:0004040">
    <property type="term" value="F:amidase activity"/>
    <property type="evidence" value="ECO:0007669"/>
    <property type="project" value="UniProtKB-EC"/>
</dbReference>
<evidence type="ECO:0000256" key="4">
    <source>
        <dbReference type="ARBA" id="ARBA00022801"/>
    </source>
</evidence>
<dbReference type="InterPro" id="IPR023631">
    <property type="entry name" value="Amidase_dom"/>
</dbReference>
<comment type="similarity">
    <text evidence="2">Belongs to the amidase family.</text>
</comment>
<feature type="domain" description="Amidase" evidence="7">
    <location>
        <begin position="82"/>
        <end position="574"/>
    </location>
</feature>
<evidence type="ECO:0000256" key="2">
    <source>
        <dbReference type="ARBA" id="ARBA00009199"/>
    </source>
</evidence>
<evidence type="ECO:0000256" key="1">
    <source>
        <dbReference type="ARBA" id="ARBA00001311"/>
    </source>
</evidence>
<dbReference type="GO" id="GO:0016740">
    <property type="term" value="F:transferase activity"/>
    <property type="evidence" value="ECO:0007669"/>
    <property type="project" value="UniProtKB-KW"/>
</dbReference>
<feature type="active site" description="Acyl-ester intermediate" evidence="5">
    <location>
        <position position="236"/>
    </location>
</feature>
<dbReference type="RefSeq" id="XP_016765618.1">
    <property type="nucleotide sequence ID" value="XM_016908539.1"/>
</dbReference>
<dbReference type="Pfam" id="PF01425">
    <property type="entry name" value="Amidase"/>
    <property type="match status" value="1"/>
</dbReference>